<dbReference type="InterPro" id="IPR008255">
    <property type="entry name" value="Pyr_nucl-diS_OxRdtase_2_AS"/>
</dbReference>
<dbReference type="PROSITE" id="PS00573">
    <property type="entry name" value="PYRIDINE_REDOX_2"/>
    <property type="match status" value="1"/>
</dbReference>
<dbReference type="GO" id="GO:0016668">
    <property type="term" value="F:oxidoreductase activity, acting on a sulfur group of donors, NAD(P) as acceptor"/>
    <property type="evidence" value="ECO:0007669"/>
    <property type="project" value="UniProtKB-ARBA"/>
</dbReference>
<keyword evidence="5" id="KW-1015">Disulfide bond</keyword>
<dbReference type="InterPro" id="IPR023753">
    <property type="entry name" value="FAD/NAD-binding_dom"/>
</dbReference>
<evidence type="ECO:0000313" key="8">
    <source>
        <dbReference type="EMBL" id="QQA01770.1"/>
    </source>
</evidence>
<evidence type="ECO:0000256" key="5">
    <source>
        <dbReference type="ARBA" id="ARBA00023157"/>
    </source>
</evidence>
<evidence type="ECO:0000259" key="7">
    <source>
        <dbReference type="Pfam" id="PF07992"/>
    </source>
</evidence>
<proteinExistence type="inferred from homology"/>
<dbReference type="SUPFAM" id="SSF51905">
    <property type="entry name" value="FAD/NAD(P)-binding domain"/>
    <property type="match status" value="1"/>
</dbReference>
<dbReference type="Pfam" id="PF07992">
    <property type="entry name" value="Pyr_redox_2"/>
    <property type="match status" value="1"/>
</dbReference>
<organism evidence="8 9">
    <name type="scientific">Treponema peruense</name>
    <dbReference type="NCBI Taxonomy" id="2787628"/>
    <lineage>
        <taxon>Bacteria</taxon>
        <taxon>Pseudomonadati</taxon>
        <taxon>Spirochaetota</taxon>
        <taxon>Spirochaetia</taxon>
        <taxon>Spirochaetales</taxon>
        <taxon>Treponemataceae</taxon>
        <taxon>Treponema</taxon>
    </lineage>
</organism>
<dbReference type="PRINTS" id="PR00469">
    <property type="entry name" value="PNDRDTASEII"/>
</dbReference>
<evidence type="ECO:0000256" key="1">
    <source>
        <dbReference type="ARBA" id="ARBA00009333"/>
    </source>
</evidence>
<dbReference type="Proteomes" id="UP000595224">
    <property type="component" value="Chromosome"/>
</dbReference>
<name>A0A7T3RET8_9SPIR</name>
<dbReference type="PRINTS" id="PR00368">
    <property type="entry name" value="FADPNR"/>
</dbReference>
<dbReference type="KEGG" id="tper:IWA51_03935"/>
<protein>
    <submittedName>
        <fullName evidence="8">FAD-dependent oxidoreductase</fullName>
    </submittedName>
</protein>
<keyword evidence="6" id="KW-0676">Redox-active center</keyword>
<accession>A0A7T3RET8</accession>
<keyword evidence="9" id="KW-1185">Reference proteome</keyword>
<gene>
    <name evidence="8" type="ORF">IWA51_03935</name>
</gene>
<dbReference type="InterPro" id="IPR036188">
    <property type="entry name" value="FAD/NAD-bd_sf"/>
</dbReference>
<keyword evidence="4" id="KW-0560">Oxidoreductase</keyword>
<keyword evidence="2" id="KW-0285">Flavoprotein</keyword>
<dbReference type="PROSITE" id="PS51257">
    <property type="entry name" value="PROKAR_LIPOPROTEIN"/>
    <property type="match status" value="1"/>
</dbReference>
<reference evidence="8 9" key="1">
    <citation type="submission" date="2020-11" db="EMBL/GenBank/DDBJ databases">
        <title>Treponema Peruensis nv. sp., first commensal Treponema isolated from human feces.</title>
        <authorList>
            <person name="Belkhou C."/>
            <person name="Raes J."/>
        </authorList>
    </citation>
    <scope>NUCLEOTIDE SEQUENCE [LARGE SCALE GENOMIC DNA]</scope>
    <source>
        <strain evidence="8 9">RCC2812</strain>
    </source>
</reference>
<sequence length="308" mass="32582">MEKKIFDLIIIGSGPAGLSAAVYACRSGLKTLILGNAAASQTFRIDLLENYPGVFPAQKGYAFIDSMKNQAEKFGAVTDMNQVVSVEVPAVQGGMFVVNTDKISYTAVSVMLCTGAVHKKLGVEGEDTLYGKGVSYCATCDGPFFKGKKVAVVGGGDSACSEALFLSSICSEVILIHRRNEFRAQKSLVEQVEKNPVVKIMLNSVVQSINGRDKVESVTVGGENIAVDGVFVSVGTVPAQTFVPELKKDDVGYVVTGEDMQTSVSGLFAAGDIRSKSMRQVVTACSDGAVAAGEALLYVKNLKNEVHK</sequence>
<evidence type="ECO:0000256" key="2">
    <source>
        <dbReference type="ARBA" id="ARBA00022630"/>
    </source>
</evidence>
<comment type="similarity">
    <text evidence="1">Belongs to the class-II pyridine nucleotide-disulfide oxidoreductase family.</text>
</comment>
<evidence type="ECO:0000256" key="3">
    <source>
        <dbReference type="ARBA" id="ARBA00022827"/>
    </source>
</evidence>
<evidence type="ECO:0000256" key="4">
    <source>
        <dbReference type="ARBA" id="ARBA00023002"/>
    </source>
</evidence>
<dbReference type="EMBL" id="CP064936">
    <property type="protein sequence ID" value="QQA01770.1"/>
    <property type="molecule type" value="Genomic_DNA"/>
</dbReference>
<keyword evidence="3" id="KW-0274">FAD</keyword>
<dbReference type="InterPro" id="IPR050097">
    <property type="entry name" value="Ferredoxin-NADP_redctase_2"/>
</dbReference>
<evidence type="ECO:0000256" key="6">
    <source>
        <dbReference type="ARBA" id="ARBA00023284"/>
    </source>
</evidence>
<feature type="domain" description="FAD/NAD(P)-binding" evidence="7">
    <location>
        <begin position="6"/>
        <end position="288"/>
    </location>
</feature>
<dbReference type="AlphaFoldDB" id="A0A7T3RET8"/>
<dbReference type="PANTHER" id="PTHR48105">
    <property type="entry name" value="THIOREDOXIN REDUCTASE 1-RELATED-RELATED"/>
    <property type="match status" value="1"/>
</dbReference>
<dbReference type="Gene3D" id="3.50.50.60">
    <property type="entry name" value="FAD/NAD(P)-binding domain"/>
    <property type="match status" value="2"/>
</dbReference>
<dbReference type="RefSeq" id="WP_198443312.1">
    <property type="nucleotide sequence ID" value="NZ_CBCSHE010000002.1"/>
</dbReference>
<evidence type="ECO:0000313" key="9">
    <source>
        <dbReference type="Proteomes" id="UP000595224"/>
    </source>
</evidence>